<evidence type="ECO:0000259" key="8">
    <source>
        <dbReference type="PROSITE" id="PS50110"/>
    </source>
</evidence>
<accession>A0A0A0KER8</accession>
<dbReference type="SMART" id="SM00448">
    <property type="entry name" value="REC"/>
    <property type="match status" value="1"/>
</dbReference>
<dbReference type="PROSITE" id="PS50110">
    <property type="entry name" value="RESPONSE_REGULATORY"/>
    <property type="match status" value="1"/>
</dbReference>
<dbReference type="InterPro" id="IPR045279">
    <property type="entry name" value="ARR-like"/>
</dbReference>
<comment type="caution">
    <text evidence="6">Lacks conserved residue(s) required for the propagation of feature annotation.</text>
</comment>
<feature type="region of interest" description="Disordered" evidence="7">
    <location>
        <begin position="121"/>
        <end position="151"/>
    </location>
</feature>
<evidence type="ECO:0000313" key="10">
    <source>
        <dbReference type="Proteomes" id="UP000029981"/>
    </source>
</evidence>
<keyword evidence="5" id="KW-0539">Nucleus</keyword>
<keyword evidence="2" id="KW-0902">Two-component regulatory system</keyword>
<dbReference type="GO" id="GO:0000160">
    <property type="term" value="P:phosphorelay signal transduction system"/>
    <property type="evidence" value="ECO:0007669"/>
    <property type="project" value="UniProtKB-KW"/>
</dbReference>
<dbReference type="InterPro" id="IPR001789">
    <property type="entry name" value="Sig_transdc_resp-reg_receiver"/>
</dbReference>
<evidence type="ECO:0000256" key="4">
    <source>
        <dbReference type="ARBA" id="ARBA00023163"/>
    </source>
</evidence>
<keyword evidence="10" id="KW-1185">Reference proteome</keyword>
<evidence type="ECO:0000256" key="7">
    <source>
        <dbReference type="SAM" id="MobiDB-lite"/>
    </source>
</evidence>
<dbReference type="AlphaFoldDB" id="A0A0A0KER8"/>
<dbReference type="PANTHER" id="PTHR43874">
    <property type="entry name" value="TWO-COMPONENT RESPONSE REGULATOR"/>
    <property type="match status" value="1"/>
</dbReference>
<reference evidence="9 10" key="1">
    <citation type="journal article" date="2009" name="Nat. Genet.">
        <title>The genome of the cucumber, Cucumis sativus L.</title>
        <authorList>
            <person name="Huang S."/>
            <person name="Li R."/>
            <person name="Zhang Z."/>
            <person name="Li L."/>
            <person name="Gu X."/>
            <person name="Fan W."/>
            <person name="Lucas W.J."/>
            <person name="Wang X."/>
            <person name="Xie B."/>
            <person name="Ni P."/>
            <person name="Ren Y."/>
            <person name="Zhu H."/>
            <person name="Li J."/>
            <person name="Lin K."/>
            <person name="Jin W."/>
            <person name="Fei Z."/>
            <person name="Li G."/>
            <person name="Staub J."/>
            <person name="Kilian A."/>
            <person name="van der Vossen E.A."/>
            <person name="Wu Y."/>
            <person name="Guo J."/>
            <person name="He J."/>
            <person name="Jia Z."/>
            <person name="Ren Y."/>
            <person name="Tian G."/>
            <person name="Lu Y."/>
            <person name="Ruan J."/>
            <person name="Qian W."/>
            <person name="Wang M."/>
            <person name="Huang Q."/>
            <person name="Li B."/>
            <person name="Xuan Z."/>
            <person name="Cao J."/>
            <person name="Asan"/>
            <person name="Wu Z."/>
            <person name="Zhang J."/>
            <person name="Cai Q."/>
            <person name="Bai Y."/>
            <person name="Zhao B."/>
            <person name="Han Y."/>
            <person name="Li Y."/>
            <person name="Li X."/>
            <person name="Wang S."/>
            <person name="Shi Q."/>
            <person name="Liu S."/>
            <person name="Cho W.K."/>
            <person name="Kim J.Y."/>
            <person name="Xu Y."/>
            <person name="Heller-Uszynska K."/>
            <person name="Miao H."/>
            <person name="Cheng Z."/>
            <person name="Zhang S."/>
            <person name="Wu J."/>
            <person name="Yang Y."/>
            <person name="Kang H."/>
            <person name="Li M."/>
            <person name="Liang H."/>
            <person name="Ren X."/>
            <person name="Shi Z."/>
            <person name="Wen M."/>
            <person name="Jian M."/>
            <person name="Yang H."/>
            <person name="Zhang G."/>
            <person name="Yang Z."/>
            <person name="Chen R."/>
            <person name="Liu S."/>
            <person name="Li J."/>
            <person name="Ma L."/>
            <person name="Liu H."/>
            <person name="Zhou Y."/>
            <person name="Zhao J."/>
            <person name="Fang X."/>
            <person name="Li G."/>
            <person name="Fang L."/>
            <person name="Li Y."/>
            <person name="Liu D."/>
            <person name="Zheng H."/>
            <person name="Zhang Y."/>
            <person name="Qin N."/>
            <person name="Li Z."/>
            <person name="Yang G."/>
            <person name="Yang S."/>
            <person name="Bolund L."/>
            <person name="Kristiansen K."/>
            <person name="Zheng H."/>
            <person name="Li S."/>
            <person name="Zhang X."/>
            <person name="Yang H."/>
            <person name="Wang J."/>
            <person name="Sun R."/>
            <person name="Zhang B."/>
            <person name="Jiang S."/>
            <person name="Wang J."/>
            <person name="Du Y."/>
            <person name="Li S."/>
        </authorList>
    </citation>
    <scope>NUCLEOTIDE SEQUENCE [LARGE SCALE GENOMIC DNA]</scope>
    <source>
        <strain evidence="10">cv. 9930</strain>
    </source>
</reference>
<dbReference type="GO" id="GO:0005634">
    <property type="term" value="C:nucleus"/>
    <property type="evidence" value="ECO:0007669"/>
    <property type="project" value="UniProtKB-SubCell"/>
</dbReference>
<dbReference type="Gene3D" id="1.10.10.60">
    <property type="entry name" value="Homeodomain-like"/>
    <property type="match status" value="1"/>
</dbReference>
<dbReference type="InterPro" id="IPR009057">
    <property type="entry name" value="Homeodomain-like_sf"/>
</dbReference>
<sequence>MDCQQEVEASNNIIAIPDPLTIHVMVVDDDAISLAVLSNLLKTLNYQVASFVDPVQALSTLRAGKQSFDLIVTALHMSKMNGLELTKRVNDEFKLPVIKTISTNYGEGKLQAFETHSVSGSNEVISSERKKKKSSIEKDQEKSNGKKEVKSTRKKPKVVWTDFLQYRFLQAVHFIGLDRAVPKKILEVMNVPGLTRENVASHLQVLFLSLLLSS</sequence>
<dbReference type="SUPFAM" id="SSF52172">
    <property type="entry name" value="CheY-like"/>
    <property type="match status" value="1"/>
</dbReference>
<dbReference type="OMA" id="HNDRACA"/>
<reference evidence="9 10" key="3">
    <citation type="journal article" date="2010" name="BMC Genomics">
        <title>Transcriptome sequencing and comparative analysis of cucumber flowers with different sex types.</title>
        <authorList>
            <person name="Guo S."/>
            <person name="Zheng Y."/>
            <person name="Joung J.G."/>
            <person name="Liu S."/>
            <person name="Zhang Z."/>
            <person name="Crasta O.R."/>
            <person name="Sobral B.W."/>
            <person name="Xu Y."/>
            <person name="Huang S."/>
            <person name="Fei Z."/>
        </authorList>
    </citation>
    <scope>NUCLEOTIDE SEQUENCE [LARGE SCALE GENOMIC DNA]</scope>
    <source>
        <strain evidence="10">cv. 9930</strain>
    </source>
</reference>
<evidence type="ECO:0000256" key="5">
    <source>
        <dbReference type="ARBA" id="ARBA00023242"/>
    </source>
</evidence>
<evidence type="ECO:0000313" key="9">
    <source>
        <dbReference type="EMBL" id="KGN46276.1"/>
    </source>
</evidence>
<dbReference type="Pfam" id="PF00072">
    <property type="entry name" value="Response_reg"/>
    <property type="match status" value="1"/>
</dbReference>
<comment type="subcellular location">
    <subcellularLocation>
        <location evidence="1">Nucleus</location>
    </subcellularLocation>
</comment>
<protein>
    <recommendedName>
        <fullName evidence="8">Response regulatory domain-containing protein</fullName>
    </recommendedName>
</protein>
<reference evidence="9 10" key="2">
    <citation type="journal article" date="2009" name="PLoS ONE">
        <title>An integrated genetic and cytogenetic map of the cucumber genome.</title>
        <authorList>
            <person name="Ren Y."/>
            <person name="Zhang Z."/>
            <person name="Liu J."/>
            <person name="Staub J.E."/>
            <person name="Han Y."/>
            <person name="Cheng Z."/>
            <person name="Li X."/>
            <person name="Lu J."/>
            <person name="Miao H."/>
            <person name="Kang H."/>
            <person name="Xie B."/>
            <person name="Gu X."/>
            <person name="Wang X."/>
            <person name="Du Y."/>
            <person name="Jin W."/>
            <person name="Huang S."/>
        </authorList>
    </citation>
    <scope>NUCLEOTIDE SEQUENCE [LARGE SCALE GENOMIC DNA]</scope>
    <source>
        <strain evidence="10">cv. 9930</strain>
    </source>
</reference>
<dbReference type="EMBL" id="CM002927">
    <property type="protein sequence ID" value="KGN46276.1"/>
    <property type="molecule type" value="Genomic_DNA"/>
</dbReference>
<feature type="domain" description="Response regulatory" evidence="8">
    <location>
        <begin position="23"/>
        <end position="142"/>
    </location>
</feature>
<dbReference type="InterPro" id="IPR006447">
    <property type="entry name" value="Myb_dom_plants"/>
</dbReference>
<gene>
    <name evidence="9" type="ORF">Csa_6G079210</name>
</gene>
<evidence type="ECO:0000256" key="2">
    <source>
        <dbReference type="ARBA" id="ARBA00023012"/>
    </source>
</evidence>
<feature type="compositionally biased region" description="Basic and acidic residues" evidence="7">
    <location>
        <begin position="134"/>
        <end position="151"/>
    </location>
</feature>
<dbReference type="FunFam" id="1.10.10.60:FF:000007">
    <property type="entry name" value="Two-component response regulator"/>
    <property type="match status" value="1"/>
</dbReference>
<dbReference type="Proteomes" id="UP000029981">
    <property type="component" value="Chromosome 6"/>
</dbReference>
<evidence type="ECO:0000256" key="6">
    <source>
        <dbReference type="PROSITE-ProRule" id="PRU00169"/>
    </source>
</evidence>
<dbReference type="Gene3D" id="3.40.50.2300">
    <property type="match status" value="1"/>
</dbReference>
<dbReference type="NCBIfam" id="TIGR01557">
    <property type="entry name" value="myb_SHAQKYF"/>
    <property type="match status" value="1"/>
</dbReference>
<keyword evidence="3" id="KW-0805">Transcription regulation</keyword>
<keyword evidence="4" id="KW-0804">Transcription</keyword>
<proteinExistence type="predicted"/>
<name>A0A0A0KER8_CUCSA</name>
<dbReference type="Gramene" id="KGN46276">
    <property type="protein sequence ID" value="KGN46276"/>
    <property type="gene ID" value="Csa_6G079210"/>
</dbReference>
<dbReference type="GO" id="GO:0003677">
    <property type="term" value="F:DNA binding"/>
    <property type="evidence" value="ECO:0007669"/>
    <property type="project" value="InterPro"/>
</dbReference>
<dbReference type="SUPFAM" id="SSF46689">
    <property type="entry name" value="Homeodomain-like"/>
    <property type="match status" value="1"/>
</dbReference>
<dbReference type="InterPro" id="IPR011006">
    <property type="entry name" value="CheY-like_superfamily"/>
</dbReference>
<evidence type="ECO:0000256" key="1">
    <source>
        <dbReference type="ARBA" id="ARBA00004123"/>
    </source>
</evidence>
<organism evidence="9 10">
    <name type="scientific">Cucumis sativus</name>
    <name type="common">Cucumber</name>
    <dbReference type="NCBI Taxonomy" id="3659"/>
    <lineage>
        <taxon>Eukaryota</taxon>
        <taxon>Viridiplantae</taxon>
        <taxon>Streptophyta</taxon>
        <taxon>Embryophyta</taxon>
        <taxon>Tracheophyta</taxon>
        <taxon>Spermatophyta</taxon>
        <taxon>Magnoliopsida</taxon>
        <taxon>eudicotyledons</taxon>
        <taxon>Gunneridae</taxon>
        <taxon>Pentapetalae</taxon>
        <taxon>rosids</taxon>
        <taxon>fabids</taxon>
        <taxon>Cucurbitales</taxon>
        <taxon>Cucurbitaceae</taxon>
        <taxon>Benincaseae</taxon>
        <taxon>Cucumis</taxon>
    </lineage>
</organism>
<dbReference type="PANTHER" id="PTHR43874:SF19">
    <property type="entry name" value="RESPONSE REGULATOR 23-RELATED"/>
    <property type="match status" value="1"/>
</dbReference>
<dbReference type="GO" id="GO:0009736">
    <property type="term" value="P:cytokinin-activated signaling pathway"/>
    <property type="evidence" value="ECO:0007669"/>
    <property type="project" value="InterPro"/>
</dbReference>
<reference evidence="9 10" key="4">
    <citation type="journal article" date="2011" name="BMC Genomics">
        <title>RNA-Seq improves annotation of protein-coding genes in the cucumber genome.</title>
        <authorList>
            <person name="Li Z."/>
            <person name="Zhang Z."/>
            <person name="Yan P."/>
            <person name="Huang S."/>
            <person name="Fei Z."/>
            <person name="Lin K."/>
        </authorList>
    </citation>
    <scope>NUCLEOTIDE SEQUENCE [LARGE SCALE GENOMIC DNA]</scope>
    <source>
        <strain evidence="10">cv. 9930</strain>
    </source>
</reference>
<evidence type="ECO:0000256" key="3">
    <source>
        <dbReference type="ARBA" id="ARBA00023015"/>
    </source>
</evidence>